<dbReference type="EMBL" id="QJPH01000577">
    <property type="protein sequence ID" value="PZN69418.1"/>
    <property type="molecule type" value="Genomic_DNA"/>
</dbReference>
<evidence type="ECO:0000256" key="2">
    <source>
        <dbReference type="SAM" id="SignalP"/>
    </source>
</evidence>
<organism evidence="3 4">
    <name type="scientific">Candidatus Methylumidiphilus alinenensis</name>
    <dbReference type="NCBI Taxonomy" id="2202197"/>
    <lineage>
        <taxon>Bacteria</taxon>
        <taxon>Pseudomonadati</taxon>
        <taxon>Pseudomonadota</taxon>
        <taxon>Gammaproteobacteria</taxon>
        <taxon>Methylococcales</taxon>
        <taxon>Candidatus Methylumidiphilus</taxon>
    </lineage>
</organism>
<dbReference type="InterPro" id="IPR014147">
    <property type="entry name" value="T4SS_TrbJ"/>
</dbReference>
<gene>
    <name evidence="3" type="primary">trbJ</name>
    <name evidence="3" type="ORF">DM484_29795</name>
</gene>
<feature type="signal peptide" evidence="2">
    <location>
        <begin position="1"/>
        <end position="21"/>
    </location>
</feature>
<evidence type="ECO:0000256" key="1">
    <source>
        <dbReference type="SAM" id="Coils"/>
    </source>
</evidence>
<protein>
    <submittedName>
        <fullName evidence="3">P-type conjugative transfer protein TrbJ</fullName>
    </submittedName>
</protein>
<dbReference type="SUPFAM" id="SSF101082">
    <property type="entry name" value="Typo IV secretion system protein TraC"/>
    <property type="match status" value="1"/>
</dbReference>
<name>A0A2W4QMZ3_9GAMM</name>
<keyword evidence="1" id="KW-0175">Coiled coil</keyword>
<comment type="caution">
    <text evidence="3">The sequence shown here is derived from an EMBL/GenBank/DDBJ whole genome shotgun (WGS) entry which is preliminary data.</text>
</comment>
<sequence>MKRKFLASILCILIYPNPLNADGIVFDPSVYGQAVATVSQLASQAATQANQYAKQLLQYQTQLQQYETQLQQYQNMVTNTLAPAAYIWDQANATISKVVGIVDTIDNYANQAGGLQNYLAQFQNSSYYRSSPCYTATGCPPDYLQTLTNQQNTGSAAQKSANDALLTMVQQQQTQLNADAASLVNLQANAQGAQGQMQALGAANQLASAEANQLMQIRAILIAQQNAAATMAEVAGDRQARQQAADAAFNSYTFTPSPVIKW</sequence>
<evidence type="ECO:0000313" key="4">
    <source>
        <dbReference type="Proteomes" id="UP000249396"/>
    </source>
</evidence>
<reference evidence="3 4" key="1">
    <citation type="journal article" date="2018" name="Aquat. Microb. Ecol.">
        <title>Gammaproteobacterial methanotrophs dominate.</title>
        <authorList>
            <person name="Rissanen A.J."/>
            <person name="Saarenheimo J."/>
            <person name="Tiirola M."/>
            <person name="Peura S."/>
            <person name="Aalto S.L."/>
            <person name="Karvinen A."/>
            <person name="Nykanen H."/>
        </authorList>
    </citation>
    <scope>NUCLEOTIDE SEQUENCE [LARGE SCALE GENOMIC DNA]</scope>
    <source>
        <strain evidence="3">AMbin10</strain>
    </source>
</reference>
<evidence type="ECO:0000313" key="3">
    <source>
        <dbReference type="EMBL" id="PZN69418.1"/>
    </source>
</evidence>
<dbReference type="AlphaFoldDB" id="A0A2W4QMZ3"/>
<feature type="chain" id="PRO_5015980572" evidence="2">
    <location>
        <begin position="22"/>
        <end position="262"/>
    </location>
</feature>
<accession>A0A2W4QMZ3</accession>
<dbReference type="Proteomes" id="UP000249396">
    <property type="component" value="Unassembled WGS sequence"/>
</dbReference>
<proteinExistence type="predicted"/>
<dbReference type="NCBIfam" id="TIGR02780">
    <property type="entry name" value="TrbJ_Ti"/>
    <property type="match status" value="1"/>
</dbReference>
<keyword evidence="2" id="KW-0732">Signal</keyword>
<feature type="coiled-coil region" evidence="1">
    <location>
        <begin position="49"/>
        <end position="76"/>
    </location>
</feature>